<reference evidence="2 3" key="1">
    <citation type="submission" date="2018-03" db="EMBL/GenBank/DDBJ databases">
        <authorList>
            <person name="Gulvik C.A."/>
        </authorList>
    </citation>
    <scope>NUCLEOTIDE SEQUENCE [LARGE SCALE GENOMIC DNA]</scope>
    <source>
        <strain evidence="2 3">JCM 31581</strain>
    </source>
</reference>
<evidence type="ECO:0000313" key="2">
    <source>
        <dbReference type="EMBL" id="RST89923.1"/>
    </source>
</evidence>
<gene>
    <name evidence="2" type="ORF">C7P63_02265</name>
</gene>
<keyword evidence="1" id="KW-1133">Transmembrane helix</keyword>
<name>A0A3R9YKP9_9ENTE</name>
<dbReference type="AlphaFoldDB" id="A0A3R9YKP9"/>
<organism evidence="2 3">
    <name type="scientific">Vagococcus humatus</name>
    <dbReference type="NCBI Taxonomy" id="1889241"/>
    <lineage>
        <taxon>Bacteria</taxon>
        <taxon>Bacillati</taxon>
        <taxon>Bacillota</taxon>
        <taxon>Bacilli</taxon>
        <taxon>Lactobacillales</taxon>
        <taxon>Enterococcaceae</taxon>
        <taxon>Vagococcus</taxon>
    </lineage>
</organism>
<feature type="transmembrane region" description="Helical" evidence="1">
    <location>
        <begin position="76"/>
        <end position="99"/>
    </location>
</feature>
<keyword evidence="1" id="KW-0472">Membrane</keyword>
<dbReference type="EMBL" id="PXZH01000001">
    <property type="protein sequence ID" value="RST89923.1"/>
    <property type="molecule type" value="Genomic_DNA"/>
</dbReference>
<sequence length="132" mass="15103">MNWLRAHLTKPLLILICLLLLLPGHFLTQRYQIIYIGLVGTFILLIISYLLGGLQLTSLLKAKYRKHPAASDMCHYWGNFFLITSICFFFTITLFLLTPASLHELTLIAMVPTLIAFFKAYHAVKRLVTAHL</sequence>
<evidence type="ECO:0000313" key="3">
    <source>
        <dbReference type="Proteomes" id="UP000277864"/>
    </source>
</evidence>
<keyword evidence="1" id="KW-0812">Transmembrane</keyword>
<keyword evidence="3" id="KW-1185">Reference proteome</keyword>
<evidence type="ECO:0000256" key="1">
    <source>
        <dbReference type="SAM" id="Phobius"/>
    </source>
</evidence>
<proteinExistence type="predicted"/>
<protein>
    <submittedName>
        <fullName evidence="2">Uncharacterized protein</fullName>
    </submittedName>
</protein>
<feature type="transmembrane region" description="Helical" evidence="1">
    <location>
        <begin position="105"/>
        <end position="124"/>
    </location>
</feature>
<accession>A0A3R9YKP9</accession>
<feature type="transmembrane region" description="Helical" evidence="1">
    <location>
        <begin position="36"/>
        <end position="56"/>
    </location>
</feature>
<dbReference type="RefSeq" id="WP_125942537.1">
    <property type="nucleotide sequence ID" value="NZ_PXZH01000001.1"/>
</dbReference>
<dbReference type="Proteomes" id="UP000277864">
    <property type="component" value="Unassembled WGS sequence"/>
</dbReference>
<comment type="caution">
    <text evidence="2">The sequence shown here is derived from an EMBL/GenBank/DDBJ whole genome shotgun (WGS) entry which is preliminary data.</text>
</comment>